<reference evidence="2" key="1">
    <citation type="journal article" date="2014" name="Front. Microbiol.">
        <title>High frequency of phylogenetically diverse reductive dehalogenase-homologous genes in deep subseafloor sedimentary metagenomes.</title>
        <authorList>
            <person name="Kawai M."/>
            <person name="Futagami T."/>
            <person name="Toyoda A."/>
            <person name="Takaki Y."/>
            <person name="Nishi S."/>
            <person name="Hori S."/>
            <person name="Arai W."/>
            <person name="Tsubouchi T."/>
            <person name="Morono Y."/>
            <person name="Uchiyama I."/>
            <person name="Ito T."/>
            <person name="Fujiyama A."/>
            <person name="Inagaki F."/>
            <person name="Takami H."/>
        </authorList>
    </citation>
    <scope>NUCLEOTIDE SEQUENCE</scope>
    <source>
        <strain evidence="2">Expedition CK06-06</strain>
    </source>
</reference>
<dbReference type="AlphaFoldDB" id="X1B9R6"/>
<proteinExistence type="predicted"/>
<feature type="non-terminal residue" evidence="2">
    <location>
        <position position="163"/>
    </location>
</feature>
<dbReference type="InterPro" id="IPR018211">
    <property type="entry name" value="ADH_Fe_CS"/>
</dbReference>
<dbReference type="GO" id="GO:0046872">
    <property type="term" value="F:metal ion binding"/>
    <property type="evidence" value="ECO:0007669"/>
    <property type="project" value="InterPro"/>
</dbReference>
<dbReference type="EMBL" id="BART01013767">
    <property type="protein sequence ID" value="GAG80878.1"/>
    <property type="molecule type" value="Genomic_DNA"/>
</dbReference>
<organism evidence="2">
    <name type="scientific">marine sediment metagenome</name>
    <dbReference type="NCBI Taxonomy" id="412755"/>
    <lineage>
        <taxon>unclassified sequences</taxon>
        <taxon>metagenomes</taxon>
        <taxon>ecological metagenomes</taxon>
    </lineage>
</organism>
<gene>
    <name evidence="2" type="ORF">S01H4_27939</name>
</gene>
<dbReference type="GO" id="GO:0004022">
    <property type="term" value="F:alcohol dehydrogenase (NAD+) activity"/>
    <property type="evidence" value="ECO:0007669"/>
    <property type="project" value="TreeGrafter"/>
</dbReference>
<feature type="domain" description="Fe-containing alcohol dehydrogenase-like C-terminal" evidence="1">
    <location>
        <begin position="22"/>
        <end position="100"/>
    </location>
</feature>
<name>X1B9R6_9ZZZZ</name>
<evidence type="ECO:0000259" key="1">
    <source>
        <dbReference type="Pfam" id="PF25137"/>
    </source>
</evidence>
<dbReference type="PANTHER" id="PTHR11496">
    <property type="entry name" value="ALCOHOL DEHYDROGENASE"/>
    <property type="match status" value="1"/>
</dbReference>
<protein>
    <recommendedName>
        <fullName evidence="1">Fe-containing alcohol dehydrogenase-like C-terminal domain-containing protein</fullName>
    </recommendedName>
</protein>
<dbReference type="Pfam" id="PF25137">
    <property type="entry name" value="ADH_Fe_C"/>
    <property type="match status" value="1"/>
</dbReference>
<evidence type="ECO:0000313" key="2">
    <source>
        <dbReference type="EMBL" id="GAG80878.1"/>
    </source>
</evidence>
<comment type="caution">
    <text evidence="2">The sequence shown here is derived from an EMBL/GenBank/DDBJ whole genome shotgun (WGS) entry which is preliminary data.</text>
</comment>
<dbReference type="InterPro" id="IPR039697">
    <property type="entry name" value="Alcohol_dehydrogenase_Fe"/>
</dbReference>
<dbReference type="PANTHER" id="PTHR11496:SF102">
    <property type="entry name" value="ALCOHOL DEHYDROGENASE 4"/>
    <property type="match status" value="1"/>
</dbReference>
<dbReference type="PROSITE" id="PS00060">
    <property type="entry name" value="ADH_IRON_2"/>
    <property type="match status" value="1"/>
</dbReference>
<sequence length="163" mass="18068">MTLSPTSPSGFGISLSSISIFSKDAIKRLMYWLQYIKSRQKDIQVCENLMIGAYTAAIGLMNSGSGPSGALSYILGANFNIPHGIAGAIFLPHIIEHNINHGFTYDEIFTSSQIFDLYDKLKINYKSLKQFNIDDSNIDILLKGTESLQHAFDQNPVPFTVND</sequence>
<dbReference type="InterPro" id="IPR056798">
    <property type="entry name" value="ADH_Fe_C"/>
</dbReference>
<dbReference type="SUPFAM" id="SSF56796">
    <property type="entry name" value="Dehydroquinate synthase-like"/>
    <property type="match status" value="1"/>
</dbReference>
<accession>X1B9R6</accession>
<dbReference type="Gene3D" id="1.20.1090.10">
    <property type="entry name" value="Dehydroquinate synthase-like - alpha domain"/>
    <property type="match status" value="1"/>
</dbReference>